<dbReference type="AlphaFoldDB" id="A0AAV4JBF4"/>
<gene>
    <name evidence="11" type="ORF">ElyMa_006835000</name>
</gene>
<evidence type="ECO:0000256" key="9">
    <source>
        <dbReference type="PIRSR" id="PIRSR604808-3"/>
    </source>
</evidence>
<feature type="site" description="Interaction with DNA substrate" evidence="9">
    <location>
        <position position="235"/>
    </location>
</feature>
<keyword evidence="11" id="KW-0695">RNA-directed DNA polymerase</keyword>
<feature type="active site" evidence="7">
    <location>
        <position position="114"/>
    </location>
</feature>
<dbReference type="GO" id="GO:0008081">
    <property type="term" value="F:phosphoric diester hydrolase activity"/>
    <property type="evidence" value="ECO:0007669"/>
    <property type="project" value="TreeGrafter"/>
</dbReference>
<dbReference type="InterPro" id="IPR004808">
    <property type="entry name" value="AP_endonuc_1"/>
</dbReference>
<dbReference type="GO" id="GO:0006284">
    <property type="term" value="P:base-excision repair"/>
    <property type="evidence" value="ECO:0007669"/>
    <property type="project" value="TreeGrafter"/>
</dbReference>
<dbReference type="GO" id="GO:0046872">
    <property type="term" value="F:metal ion binding"/>
    <property type="evidence" value="ECO:0007669"/>
    <property type="project" value="UniProtKB-KW"/>
</dbReference>
<dbReference type="GO" id="GO:0003906">
    <property type="term" value="F:DNA-(apurinic or apyrimidinic site) endonuclease activity"/>
    <property type="evidence" value="ECO:0007669"/>
    <property type="project" value="TreeGrafter"/>
</dbReference>
<organism evidence="11 12">
    <name type="scientific">Elysia marginata</name>
    <dbReference type="NCBI Taxonomy" id="1093978"/>
    <lineage>
        <taxon>Eukaryota</taxon>
        <taxon>Metazoa</taxon>
        <taxon>Spiralia</taxon>
        <taxon>Lophotrochozoa</taxon>
        <taxon>Mollusca</taxon>
        <taxon>Gastropoda</taxon>
        <taxon>Heterobranchia</taxon>
        <taxon>Euthyneura</taxon>
        <taxon>Panpulmonata</taxon>
        <taxon>Sacoglossa</taxon>
        <taxon>Placobranchoidea</taxon>
        <taxon>Plakobranchidae</taxon>
        <taxon>Elysia</taxon>
    </lineage>
</organism>
<keyword evidence="8" id="KW-0464">Manganese</keyword>
<evidence type="ECO:0000256" key="7">
    <source>
        <dbReference type="PIRSR" id="PIRSR604808-1"/>
    </source>
</evidence>
<evidence type="ECO:0000256" key="6">
    <source>
        <dbReference type="ARBA" id="ARBA00022842"/>
    </source>
</evidence>
<feature type="binding site" evidence="8">
    <location>
        <position position="234"/>
    </location>
    <ligand>
        <name>Mg(2+)</name>
        <dbReference type="ChEBI" id="CHEBI:18420"/>
        <label>1</label>
    </ligand>
</feature>
<dbReference type="CDD" id="cd09076">
    <property type="entry name" value="L1-EN"/>
    <property type="match status" value="1"/>
</dbReference>
<keyword evidence="6 8" id="KW-0460">Magnesium</keyword>
<evidence type="ECO:0000259" key="10">
    <source>
        <dbReference type="Pfam" id="PF03372"/>
    </source>
</evidence>
<dbReference type="Pfam" id="PF03372">
    <property type="entry name" value="Exo_endo_phos"/>
    <property type="match status" value="1"/>
</dbReference>
<dbReference type="InterPro" id="IPR036691">
    <property type="entry name" value="Endo/exonu/phosph_ase_sf"/>
</dbReference>
<keyword evidence="4 8" id="KW-0479">Metal-binding</keyword>
<reference evidence="11 12" key="1">
    <citation type="journal article" date="2021" name="Elife">
        <title>Chloroplast acquisition without the gene transfer in kleptoplastic sea slugs, Plakobranchus ocellatus.</title>
        <authorList>
            <person name="Maeda T."/>
            <person name="Takahashi S."/>
            <person name="Yoshida T."/>
            <person name="Shimamura S."/>
            <person name="Takaki Y."/>
            <person name="Nagai Y."/>
            <person name="Toyoda A."/>
            <person name="Suzuki Y."/>
            <person name="Arimoto A."/>
            <person name="Ishii H."/>
            <person name="Satoh N."/>
            <person name="Nishiyama T."/>
            <person name="Hasebe M."/>
            <person name="Maruyama T."/>
            <person name="Minagawa J."/>
            <person name="Obokata J."/>
            <person name="Shigenobu S."/>
        </authorList>
    </citation>
    <scope>NUCLEOTIDE SEQUENCE [LARGE SCALE GENOMIC DNA]</scope>
</reference>
<dbReference type="EMBL" id="BMAT01013673">
    <property type="protein sequence ID" value="GFS17931.1"/>
    <property type="molecule type" value="Genomic_DNA"/>
</dbReference>
<accession>A0AAV4JBF4</accession>
<evidence type="ECO:0000256" key="4">
    <source>
        <dbReference type="ARBA" id="ARBA00022723"/>
    </source>
</evidence>
<proteinExistence type="inferred from homology"/>
<keyword evidence="12" id="KW-1185">Reference proteome</keyword>
<keyword evidence="5" id="KW-0378">Hydrolase</keyword>
<feature type="active site" description="Proton acceptor" evidence="7">
    <location>
        <position position="235"/>
    </location>
</feature>
<evidence type="ECO:0000256" key="8">
    <source>
        <dbReference type="PIRSR" id="PIRSR604808-2"/>
    </source>
</evidence>
<dbReference type="PANTHER" id="PTHR22748">
    <property type="entry name" value="AP ENDONUCLEASE"/>
    <property type="match status" value="1"/>
</dbReference>
<comment type="cofactor">
    <cofactor evidence="8">
        <name>Mg(2+)</name>
        <dbReference type="ChEBI" id="CHEBI:18420"/>
    </cofactor>
    <cofactor evidence="8">
        <name>Mn(2+)</name>
        <dbReference type="ChEBI" id="CHEBI:29035"/>
    </cofactor>
    <text evidence="8">Probably binds two magnesium or manganese ions per subunit.</text>
</comment>
<dbReference type="InterPro" id="IPR005135">
    <property type="entry name" value="Endo/exonuclease/phosphatase"/>
</dbReference>
<feature type="binding site" evidence="8">
    <location>
        <position position="144"/>
    </location>
    <ligand>
        <name>Mg(2+)</name>
        <dbReference type="ChEBI" id="CHEBI:18420"/>
        <label>1</label>
    </ligand>
</feature>
<dbReference type="Proteomes" id="UP000762676">
    <property type="component" value="Unassembled WGS sequence"/>
</dbReference>
<keyword evidence="11" id="KW-0548">Nucleotidyltransferase</keyword>
<comment type="catalytic activity">
    <reaction evidence="1">
        <text>Exonucleolytic cleavage in the 3'- to 5'-direction to yield nucleoside 5'-phosphates.</text>
        <dbReference type="EC" id="3.1.11.2"/>
    </reaction>
</comment>
<feature type="site" description="Transition state stabilizer" evidence="9">
    <location>
        <position position="146"/>
    </location>
</feature>
<evidence type="ECO:0000256" key="2">
    <source>
        <dbReference type="ARBA" id="ARBA00007092"/>
    </source>
</evidence>
<feature type="binding site" evidence="8">
    <location>
        <position position="146"/>
    </location>
    <ligand>
        <name>Mg(2+)</name>
        <dbReference type="ChEBI" id="CHEBI:18420"/>
        <label>1</label>
    </ligand>
</feature>
<feature type="active site" description="Proton donor/acceptor" evidence="7">
    <location>
        <position position="144"/>
    </location>
</feature>
<comment type="caution">
    <text evidence="11">The sequence shown here is derived from an EMBL/GenBank/DDBJ whole genome shotgun (WGS) entry which is preliminary data.</text>
</comment>
<dbReference type="GO" id="GO:0008311">
    <property type="term" value="F:double-stranded DNA 3'-5' DNA exonuclease activity"/>
    <property type="evidence" value="ECO:0007669"/>
    <property type="project" value="UniProtKB-EC"/>
</dbReference>
<evidence type="ECO:0000256" key="5">
    <source>
        <dbReference type="ARBA" id="ARBA00022801"/>
    </source>
</evidence>
<dbReference type="EC" id="3.1.11.2" evidence="3"/>
<evidence type="ECO:0000256" key="1">
    <source>
        <dbReference type="ARBA" id="ARBA00000493"/>
    </source>
</evidence>
<dbReference type="GO" id="GO:0005634">
    <property type="term" value="C:nucleus"/>
    <property type="evidence" value="ECO:0007669"/>
    <property type="project" value="TreeGrafter"/>
</dbReference>
<evidence type="ECO:0000313" key="11">
    <source>
        <dbReference type="EMBL" id="GFS17931.1"/>
    </source>
</evidence>
<evidence type="ECO:0000256" key="3">
    <source>
        <dbReference type="ARBA" id="ARBA00012115"/>
    </source>
</evidence>
<name>A0AAV4JBF4_9GAST</name>
<feature type="binding site" evidence="8">
    <location>
        <position position="235"/>
    </location>
    <ligand>
        <name>Mg(2+)</name>
        <dbReference type="ChEBI" id="CHEBI:18420"/>
        <label>1</label>
    </ligand>
</feature>
<dbReference type="SUPFAM" id="SSF56219">
    <property type="entry name" value="DNase I-like"/>
    <property type="match status" value="1"/>
</dbReference>
<feature type="binding site" evidence="8">
    <location>
        <position position="11"/>
    </location>
    <ligand>
        <name>Mg(2+)</name>
        <dbReference type="ChEBI" id="CHEBI:18420"/>
        <label>1</label>
    </ligand>
</feature>
<evidence type="ECO:0000313" key="12">
    <source>
        <dbReference type="Proteomes" id="UP000762676"/>
    </source>
</evidence>
<feature type="domain" description="Endonuclease/exonuclease/phosphatase" evidence="10">
    <location>
        <begin position="10"/>
        <end position="235"/>
    </location>
</feature>
<dbReference type="Gene3D" id="3.60.10.10">
    <property type="entry name" value="Endonuclease/exonuclease/phosphatase"/>
    <property type="match status" value="1"/>
</dbReference>
<feature type="site" description="Important for catalytic activity" evidence="9">
    <location>
        <position position="210"/>
    </location>
</feature>
<keyword evidence="11" id="KW-0808">Transferase</keyword>
<dbReference type="PANTHER" id="PTHR22748:SF26">
    <property type="entry name" value="ENDONUCLEASE_EXONUCLEASE_PHOSPHATASE DOMAIN-CONTAINING PROTEIN"/>
    <property type="match status" value="1"/>
</dbReference>
<protein>
    <recommendedName>
        <fullName evidence="3">exodeoxyribonuclease III</fullName>
        <ecNumber evidence="3">3.1.11.2</ecNumber>
    </recommendedName>
</protein>
<comment type="similarity">
    <text evidence="2">Belongs to the DNA repair enzymes AP/ExoA family.</text>
</comment>
<sequence>MNDGVKIVSLNSRGLGTHDPRKRRDVLNYLRKEGFSIICVQDTHFTKAIENIVRNEWGYKAFFSSYSSASRGVAIFFNNNFEHEVHGVIKDANGNFLILNVTVDGVEMNKINIYAPNTDDPNFFMKVKQEIARVGNKNIMVMGDWNLLLDPEIDGVNYKNINNKKARAEVGQMMPDLDLFDIWREEHPEERKYTWKRKLKNNTIQMGRLDFILASHDIIHYCKKENILPGYRSDHSTITVTLQFAQNYKPKIFWKFNNSLLYDEDFVHKVKEKKPV</sequence>
<dbReference type="GO" id="GO:0003964">
    <property type="term" value="F:RNA-directed DNA polymerase activity"/>
    <property type="evidence" value="ECO:0007669"/>
    <property type="project" value="UniProtKB-KW"/>
</dbReference>